<organism evidence="1 2">
    <name type="scientific">Pluteus cervinus</name>
    <dbReference type="NCBI Taxonomy" id="181527"/>
    <lineage>
        <taxon>Eukaryota</taxon>
        <taxon>Fungi</taxon>
        <taxon>Dikarya</taxon>
        <taxon>Basidiomycota</taxon>
        <taxon>Agaricomycotina</taxon>
        <taxon>Agaricomycetes</taxon>
        <taxon>Agaricomycetidae</taxon>
        <taxon>Agaricales</taxon>
        <taxon>Pluteineae</taxon>
        <taxon>Pluteaceae</taxon>
        <taxon>Pluteus</taxon>
    </lineage>
</organism>
<evidence type="ECO:0000313" key="2">
    <source>
        <dbReference type="Proteomes" id="UP000308600"/>
    </source>
</evidence>
<accession>A0ACD3A9V9</accession>
<keyword evidence="2" id="KW-1185">Reference proteome</keyword>
<dbReference type="Proteomes" id="UP000308600">
    <property type="component" value="Unassembled WGS sequence"/>
</dbReference>
<gene>
    <name evidence="1" type="ORF">BDN72DRAFT_849506</name>
</gene>
<evidence type="ECO:0000313" key="1">
    <source>
        <dbReference type="EMBL" id="TFK61612.1"/>
    </source>
</evidence>
<reference evidence="1 2" key="1">
    <citation type="journal article" date="2019" name="Nat. Ecol. Evol.">
        <title>Megaphylogeny resolves global patterns of mushroom evolution.</title>
        <authorList>
            <person name="Varga T."/>
            <person name="Krizsan K."/>
            <person name="Foldi C."/>
            <person name="Dima B."/>
            <person name="Sanchez-Garcia M."/>
            <person name="Sanchez-Ramirez S."/>
            <person name="Szollosi G.J."/>
            <person name="Szarkandi J.G."/>
            <person name="Papp V."/>
            <person name="Albert L."/>
            <person name="Andreopoulos W."/>
            <person name="Angelini C."/>
            <person name="Antonin V."/>
            <person name="Barry K.W."/>
            <person name="Bougher N.L."/>
            <person name="Buchanan P."/>
            <person name="Buyck B."/>
            <person name="Bense V."/>
            <person name="Catcheside P."/>
            <person name="Chovatia M."/>
            <person name="Cooper J."/>
            <person name="Damon W."/>
            <person name="Desjardin D."/>
            <person name="Finy P."/>
            <person name="Geml J."/>
            <person name="Haridas S."/>
            <person name="Hughes K."/>
            <person name="Justo A."/>
            <person name="Karasinski D."/>
            <person name="Kautmanova I."/>
            <person name="Kiss B."/>
            <person name="Kocsube S."/>
            <person name="Kotiranta H."/>
            <person name="LaButti K.M."/>
            <person name="Lechner B.E."/>
            <person name="Liimatainen K."/>
            <person name="Lipzen A."/>
            <person name="Lukacs Z."/>
            <person name="Mihaltcheva S."/>
            <person name="Morgado L.N."/>
            <person name="Niskanen T."/>
            <person name="Noordeloos M.E."/>
            <person name="Ohm R.A."/>
            <person name="Ortiz-Santana B."/>
            <person name="Ovrebo C."/>
            <person name="Racz N."/>
            <person name="Riley R."/>
            <person name="Savchenko A."/>
            <person name="Shiryaev A."/>
            <person name="Soop K."/>
            <person name="Spirin V."/>
            <person name="Szebenyi C."/>
            <person name="Tomsovsky M."/>
            <person name="Tulloss R.E."/>
            <person name="Uehling J."/>
            <person name="Grigoriev I.V."/>
            <person name="Vagvolgyi C."/>
            <person name="Papp T."/>
            <person name="Martin F.M."/>
            <person name="Miettinen O."/>
            <person name="Hibbett D.S."/>
            <person name="Nagy L.G."/>
        </authorList>
    </citation>
    <scope>NUCLEOTIDE SEQUENCE [LARGE SCALE GENOMIC DNA]</scope>
    <source>
        <strain evidence="1 2">NL-1719</strain>
    </source>
</reference>
<dbReference type="EMBL" id="ML208643">
    <property type="protein sequence ID" value="TFK61612.1"/>
    <property type="molecule type" value="Genomic_DNA"/>
</dbReference>
<protein>
    <submittedName>
        <fullName evidence="1">Uncharacterized protein</fullName>
    </submittedName>
</protein>
<sequence length="377" mass="40967">MPVAIAQASHSMTLKNIDRHERIRLMHLGAPLDTATSFLDMVSPTIAEFVDSAPSIPPTPITAIPQPMSVKRQRRQGCIFNNSPASSSTSSLDSFQSSDSEQSDYASSSAPSSPCSVASFEQSPPAIPETKPLRLSAKKSLPAPLILRFRAAPNQFLPLPPSPSLRFTEDFIRPVSPPASPAYTNVSPTTAERRQRRFNKLTRTLGENVPMDLIQTPAFATFAERGNHKHSYSESSTKSPSSPYASFAPSPLAAAGPSRRVMRGRSMTLDSLSSSATRHAGLTALGLHHAAKLSVENTNPAPTLQRITSGVSRPTNSKSGLKPLFPAFHRRERGNTTGVGARLGLDWGKRKEKEWSGEWNLRDVKDVVRGLRELKGR</sequence>
<proteinExistence type="predicted"/>
<name>A0ACD3A9V9_9AGAR</name>